<dbReference type="EMBL" id="KN822982">
    <property type="protein sequence ID" value="KIO29482.1"/>
    <property type="molecule type" value="Genomic_DNA"/>
</dbReference>
<dbReference type="PANTHER" id="PTHR32440:SF11">
    <property type="entry name" value="METALLOPHOSPHOESTERASE DOMAIN-CONTAINING PROTEIN"/>
    <property type="match status" value="1"/>
</dbReference>
<dbReference type="InterPro" id="IPR029052">
    <property type="entry name" value="Metallo-depent_PP-like"/>
</dbReference>
<dbReference type="CDD" id="cd07383">
    <property type="entry name" value="MPP_Dcr2"/>
    <property type="match status" value="1"/>
</dbReference>
<dbReference type="AlphaFoldDB" id="A0A0C3M735"/>
<evidence type="ECO:0000313" key="3">
    <source>
        <dbReference type="EMBL" id="KIO29482.1"/>
    </source>
</evidence>
<gene>
    <name evidence="3" type="ORF">M407DRAFT_227611</name>
</gene>
<proteinExistence type="predicted"/>
<dbReference type="OrthoDB" id="783096at2759"/>
<reference evidence="4" key="2">
    <citation type="submission" date="2015-01" db="EMBL/GenBank/DDBJ databases">
        <title>Evolutionary Origins and Diversification of the Mycorrhizal Mutualists.</title>
        <authorList>
            <consortium name="DOE Joint Genome Institute"/>
            <consortium name="Mycorrhizal Genomics Consortium"/>
            <person name="Kohler A."/>
            <person name="Kuo A."/>
            <person name="Nagy L.G."/>
            <person name="Floudas D."/>
            <person name="Copeland A."/>
            <person name="Barry K.W."/>
            <person name="Cichocki N."/>
            <person name="Veneault-Fourrey C."/>
            <person name="LaButti K."/>
            <person name="Lindquist E.A."/>
            <person name="Lipzen A."/>
            <person name="Lundell T."/>
            <person name="Morin E."/>
            <person name="Murat C."/>
            <person name="Riley R."/>
            <person name="Ohm R."/>
            <person name="Sun H."/>
            <person name="Tunlid A."/>
            <person name="Henrissat B."/>
            <person name="Grigoriev I.V."/>
            <person name="Hibbett D.S."/>
            <person name="Martin F."/>
        </authorList>
    </citation>
    <scope>NUCLEOTIDE SEQUENCE [LARGE SCALE GENOMIC DNA]</scope>
    <source>
        <strain evidence="4">MUT 4182</strain>
    </source>
</reference>
<name>A0A0C3M735_9AGAM</name>
<feature type="domain" description="Calcineurin-like phosphoesterase" evidence="2">
    <location>
        <begin position="37"/>
        <end position="132"/>
    </location>
</feature>
<dbReference type="InterPro" id="IPR004843">
    <property type="entry name" value="Calcineurin-like_PHP"/>
</dbReference>
<evidence type="ECO:0000313" key="4">
    <source>
        <dbReference type="Proteomes" id="UP000054248"/>
    </source>
</evidence>
<dbReference type="Gene3D" id="3.60.21.10">
    <property type="match status" value="1"/>
</dbReference>
<reference evidence="3 4" key="1">
    <citation type="submission" date="2014-04" db="EMBL/GenBank/DDBJ databases">
        <authorList>
            <consortium name="DOE Joint Genome Institute"/>
            <person name="Kuo A."/>
            <person name="Girlanda M."/>
            <person name="Perotto S."/>
            <person name="Kohler A."/>
            <person name="Nagy L.G."/>
            <person name="Floudas D."/>
            <person name="Copeland A."/>
            <person name="Barry K.W."/>
            <person name="Cichocki N."/>
            <person name="Veneault-Fourrey C."/>
            <person name="LaButti K."/>
            <person name="Lindquist E.A."/>
            <person name="Lipzen A."/>
            <person name="Lundell T."/>
            <person name="Morin E."/>
            <person name="Murat C."/>
            <person name="Sun H."/>
            <person name="Tunlid A."/>
            <person name="Henrissat B."/>
            <person name="Grigoriev I.V."/>
            <person name="Hibbett D.S."/>
            <person name="Martin F."/>
            <person name="Nordberg H.P."/>
            <person name="Cantor M.N."/>
            <person name="Hua S.X."/>
        </authorList>
    </citation>
    <scope>NUCLEOTIDE SEQUENCE [LARGE SCALE GENOMIC DNA]</scope>
    <source>
        <strain evidence="3 4">MUT 4182</strain>
    </source>
</reference>
<dbReference type="STRING" id="1051891.A0A0C3M735"/>
<dbReference type="SUPFAM" id="SSF56300">
    <property type="entry name" value="Metallo-dependent phosphatases"/>
    <property type="match status" value="1"/>
</dbReference>
<feature type="region of interest" description="Disordered" evidence="1">
    <location>
        <begin position="255"/>
        <end position="274"/>
    </location>
</feature>
<sequence>MTYATAPAIFRNCQASVDALNPYPDKRRIHFKDDGTFRLTVFSDLHFGENPWDDWGPEQDRKSLILMNNMLDLEQPDFVAINGDLIIGENTFKENSTLLIDQLTSPLTQKNVPFASTHGNHDNHPNITHLQEIEREQLVAPTSYTRRAPEGIGGPGGEGNYWVPVYAKGTDPAPSLILWFFDSRSGWAFDSNNEIVGMPDWVDDSVAKWLVSETAAMNKAWGPPENRAALAFVHVPFHVMESLQPTRDPIKEPGLDEDKLVEGSTQSTVNTSGWGSDRDKPFWTALTSNVKNLHAVVSGHDHGNEWCSRDPTMKQILCFNKHTGYGGITKPGWGHGVRTFDFSLATLTTSVQTRVTMENGTRIHEVMLNSLYGA</sequence>
<dbReference type="GO" id="GO:0016788">
    <property type="term" value="F:hydrolase activity, acting on ester bonds"/>
    <property type="evidence" value="ECO:0007669"/>
    <property type="project" value="TreeGrafter"/>
</dbReference>
<dbReference type="PANTHER" id="PTHR32440">
    <property type="entry name" value="PHOSPHATASE DCR2-RELATED-RELATED"/>
    <property type="match status" value="1"/>
</dbReference>
<dbReference type="Proteomes" id="UP000054248">
    <property type="component" value="Unassembled WGS sequence"/>
</dbReference>
<keyword evidence="4" id="KW-1185">Reference proteome</keyword>
<dbReference type="GO" id="GO:0005737">
    <property type="term" value="C:cytoplasm"/>
    <property type="evidence" value="ECO:0007669"/>
    <property type="project" value="TreeGrafter"/>
</dbReference>
<dbReference type="HOGENOM" id="CLU_019692_1_1_1"/>
<evidence type="ECO:0000259" key="2">
    <source>
        <dbReference type="Pfam" id="PF00149"/>
    </source>
</evidence>
<organism evidence="3 4">
    <name type="scientific">Tulasnella calospora MUT 4182</name>
    <dbReference type="NCBI Taxonomy" id="1051891"/>
    <lineage>
        <taxon>Eukaryota</taxon>
        <taxon>Fungi</taxon>
        <taxon>Dikarya</taxon>
        <taxon>Basidiomycota</taxon>
        <taxon>Agaricomycotina</taxon>
        <taxon>Agaricomycetes</taxon>
        <taxon>Cantharellales</taxon>
        <taxon>Tulasnellaceae</taxon>
        <taxon>Tulasnella</taxon>
    </lineage>
</organism>
<protein>
    <recommendedName>
        <fullName evidence="2">Calcineurin-like phosphoesterase domain-containing protein</fullName>
    </recommendedName>
</protein>
<feature type="compositionally biased region" description="Polar residues" evidence="1">
    <location>
        <begin position="263"/>
        <end position="274"/>
    </location>
</feature>
<accession>A0A0C3M735</accession>
<evidence type="ECO:0000256" key="1">
    <source>
        <dbReference type="SAM" id="MobiDB-lite"/>
    </source>
</evidence>
<dbReference type="Pfam" id="PF00149">
    <property type="entry name" value="Metallophos"/>
    <property type="match status" value="1"/>
</dbReference>